<evidence type="ECO:0000259" key="2">
    <source>
        <dbReference type="Pfam" id="PF07905"/>
    </source>
</evidence>
<feature type="domain" description="PucR C-terminal helix-turn-helix" evidence="3">
    <location>
        <begin position="486"/>
        <end position="544"/>
    </location>
</feature>
<evidence type="ECO:0000256" key="1">
    <source>
        <dbReference type="ARBA" id="ARBA00006754"/>
    </source>
</evidence>
<sequence>MITVGDVIRLALPEGTRVAAGRAGLDREVTWATRLRATPPAFGNLAEGELVLLPAGLLAALDERLTLGAVVRQLAGFKVAGIAHAGPVPAEARTAANKARVPLLELPPDADLARLEQEASLLITQRRRAVQRRGQEVGRRLMELAIAGEPLSALVRSLGELAGRTVALEDRIGAVLAVEGVAAGPPGEIVADLLAAAGAGLGAWLRVAAASSSAEPPTTVAVLGDGWARVVAPVIGREGLLGTLSLVVPRGTETPEDAQLTSRGAAACAVVLARDQAAASARREVELNVLDEILDGALRAEASLLRQARQLGHDLGQRHVALVARLDQTGGAPARSRDGRWATIGETLARTGALRDAPSLPLWRVRHNSAELVWPVAVAADAPRLARAIRDDLAVGLGDGSGGEAVALGYGRPRAGLAGIRQSHHEAKQALALGRRLHGPGHLTGFDDLGIHRLIFAAEGLPELRAFHDETLAPLIAYDRQHGAELVRTLDAFFAANAGPKEAAARLGVHRNTVLYRLDRVREITGLDLDDADVRLRLALALRVHLALFAGAEEGGVGANVDPATPLTRPTRGAIAGR</sequence>
<dbReference type="Pfam" id="PF07905">
    <property type="entry name" value="PucR"/>
    <property type="match status" value="1"/>
</dbReference>
<dbReference type="Pfam" id="PF13556">
    <property type="entry name" value="HTH_30"/>
    <property type="match status" value="1"/>
</dbReference>
<accession>A0A6J4UQW9</accession>
<evidence type="ECO:0000313" key="5">
    <source>
        <dbReference type="EMBL" id="CAA9555217.1"/>
    </source>
</evidence>
<dbReference type="InterPro" id="IPR042070">
    <property type="entry name" value="PucR_C-HTH_sf"/>
</dbReference>
<evidence type="ECO:0000259" key="4">
    <source>
        <dbReference type="Pfam" id="PF17853"/>
    </source>
</evidence>
<name>A0A6J4UQW9_9BACT</name>
<dbReference type="InterPro" id="IPR025736">
    <property type="entry name" value="PucR_C-HTH_dom"/>
</dbReference>
<dbReference type="InterPro" id="IPR041522">
    <property type="entry name" value="CdaR_GGDEF"/>
</dbReference>
<feature type="domain" description="Purine catabolism PurC-like" evidence="2">
    <location>
        <begin position="7"/>
        <end position="118"/>
    </location>
</feature>
<dbReference type="Gene3D" id="1.10.10.2840">
    <property type="entry name" value="PucR C-terminal helix-turn-helix domain"/>
    <property type="match status" value="1"/>
</dbReference>
<protein>
    <recommendedName>
        <fullName evidence="6">Regulator of polyketide synthase expression</fullName>
    </recommendedName>
</protein>
<dbReference type="InterPro" id="IPR012914">
    <property type="entry name" value="PucR_dom"/>
</dbReference>
<gene>
    <name evidence="5" type="ORF">AVDCRST_MAG73-3227</name>
</gene>
<dbReference type="EMBL" id="CADCWE010000213">
    <property type="protein sequence ID" value="CAA9555217.1"/>
    <property type="molecule type" value="Genomic_DNA"/>
</dbReference>
<organism evidence="5">
    <name type="scientific">uncultured Thermomicrobiales bacterium</name>
    <dbReference type="NCBI Taxonomy" id="1645740"/>
    <lineage>
        <taxon>Bacteria</taxon>
        <taxon>Pseudomonadati</taxon>
        <taxon>Thermomicrobiota</taxon>
        <taxon>Thermomicrobia</taxon>
        <taxon>Thermomicrobiales</taxon>
        <taxon>environmental samples</taxon>
    </lineage>
</organism>
<evidence type="ECO:0008006" key="6">
    <source>
        <dbReference type="Google" id="ProtNLM"/>
    </source>
</evidence>
<evidence type="ECO:0000259" key="3">
    <source>
        <dbReference type="Pfam" id="PF13556"/>
    </source>
</evidence>
<dbReference type="PANTHER" id="PTHR33744:SF1">
    <property type="entry name" value="DNA-BINDING TRANSCRIPTIONAL ACTIVATOR ADER"/>
    <property type="match status" value="1"/>
</dbReference>
<dbReference type="AlphaFoldDB" id="A0A6J4UQW9"/>
<proteinExistence type="inferred from homology"/>
<feature type="domain" description="CdaR GGDEF-like" evidence="4">
    <location>
        <begin position="300"/>
        <end position="432"/>
    </location>
</feature>
<dbReference type="PANTHER" id="PTHR33744">
    <property type="entry name" value="CARBOHYDRATE DIACID REGULATOR"/>
    <property type="match status" value="1"/>
</dbReference>
<dbReference type="InterPro" id="IPR051448">
    <property type="entry name" value="CdaR-like_regulators"/>
</dbReference>
<dbReference type="Pfam" id="PF17853">
    <property type="entry name" value="GGDEF_2"/>
    <property type="match status" value="1"/>
</dbReference>
<comment type="similarity">
    <text evidence="1">Belongs to the CdaR family.</text>
</comment>
<reference evidence="5" key="1">
    <citation type="submission" date="2020-02" db="EMBL/GenBank/DDBJ databases">
        <authorList>
            <person name="Meier V. D."/>
        </authorList>
    </citation>
    <scope>NUCLEOTIDE SEQUENCE</scope>
    <source>
        <strain evidence="5">AVDCRST_MAG73</strain>
    </source>
</reference>